<gene>
    <name evidence="1" type="ordered locus">VC0395_A0198</name>
</gene>
<dbReference type="AlphaFoldDB" id="A0A0H3AM40"/>
<evidence type="ECO:0000313" key="2">
    <source>
        <dbReference type="Proteomes" id="UP000000249"/>
    </source>
</evidence>
<sequence>MSSDFSLSIVIFPSKTTGENTMRQSIYLQLAVLLVRAELRREERVWKRKVRRSSYHLPWNNPHLLRDIGLETDGRPIGLSLPDAVVAERRVRHIRRVLAARIPT</sequence>
<name>A0A0H3AM40_VIBC3</name>
<reference evidence="1 2" key="1">
    <citation type="submission" date="2007-03" db="EMBL/GenBank/DDBJ databases">
        <authorList>
            <person name="Heidelberg J."/>
        </authorList>
    </citation>
    <scope>NUCLEOTIDE SEQUENCE [LARGE SCALE GENOMIC DNA]</scope>
    <source>
        <strain evidence="2">ATCC 39541 / Classical Ogawa 395 / O395</strain>
    </source>
</reference>
<evidence type="ECO:0008006" key="3">
    <source>
        <dbReference type="Google" id="ProtNLM"/>
    </source>
</evidence>
<dbReference type="KEGG" id="vcr:VC395_0683"/>
<protein>
    <recommendedName>
        <fullName evidence="3">DUF1127 domain-containing protein</fullName>
    </recommendedName>
</protein>
<dbReference type="KEGG" id="vco:VC0395_A0198"/>
<dbReference type="Proteomes" id="UP000000249">
    <property type="component" value="Chromosome 1"/>
</dbReference>
<dbReference type="eggNOG" id="ENOG50339U6">
    <property type="taxonomic scope" value="Bacteria"/>
</dbReference>
<organism evidence="1 2">
    <name type="scientific">Vibrio cholerae serotype O1 (strain ATCC 39541 / Classical Ogawa 395 / O395)</name>
    <dbReference type="NCBI Taxonomy" id="345073"/>
    <lineage>
        <taxon>Bacteria</taxon>
        <taxon>Pseudomonadati</taxon>
        <taxon>Pseudomonadota</taxon>
        <taxon>Gammaproteobacteria</taxon>
        <taxon>Vibrionales</taxon>
        <taxon>Vibrionaceae</taxon>
        <taxon>Vibrio</taxon>
    </lineage>
</organism>
<proteinExistence type="predicted"/>
<evidence type="ECO:0000313" key="1">
    <source>
        <dbReference type="EMBL" id="ABQ21810.1"/>
    </source>
</evidence>
<accession>A0A0H3AM40</accession>
<dbReference type="PATRIC" id="fig|345073.21.peg.666"/>
<dbReference type="EMBL" id="CP000627">
    <property type="protein sequence ID" value="ABQ21810.1"/>
    <property type="molecule type" value="Genomic_DNA"/>
</dbReference>